<protein>
    <recommendedName>
        <fullName evidence="3">Alpha-ribazole phosphatase</fullName>
        <ecNumber evidence="3">3.1.3.73</ecNumber>
    </recommendedName>
</protein>
<dbReference type="EMBL" id="JACHEN010000003">
    <property type="protein sequence ID" value="MBB6214608.1"/>
    <property type="molecule type" value="Genomic_DNA"/>
</dbReference>
<dbReference type="InterPro" id="IPR017578">
    <property type="entry name" value="Ribazole_CobC"/>
</dbReference>
<name>A0A841KR47_9FIRM</name>
<dbReference type="InterPro" id="IPR029033">
    <property type="entry name" value="His_PPase_superfam"/>
</dbReference>
<organism evidence="6 7">
    <name type="scientific">Anaerosolibacter carboniphilus</name>
    <dbReference type="NCBI Taxonomy" id="1417629"/>
    <lineage>
        <taxon>Bacteria</taxon>
        <taxon>Bacillati</taxon>
        <taxon>Bacillota</taxon>
        <taxon>Clostridia</taxon>
        <taxon>Peptostreptococcales</taxon>
        <taxon>Thermotaleaceae</taxon>
        <taxon>Anaerosolibacter</taxon>
    </lineage>
</organism>
<dbReference type="SMART" id="SM00855">
    <property type="entry name" value="PGAM"/>
    <property type="match status" value="1"/>
</dbReference>
<dbReference type="GO" id="GO:0043755">
    <property type="term" value="F:alpha-ribazole phosphatase activity"/>
    <property type="evidence" value="ECO:0007669"/>
    <property type="project" value="UniProtKB-UniRule"/>
</dbReference>
<accession>A0A841KR47</accession>
<dbReference type="Proteomes" id="UP000579281">
    <property type="component" value="Unassembled WGS sequence"/>
</dbReference>
<sequence>MLELYLVRHGETISNCRGVYCGWLDIPLTDKGIHQAEESAEKMKEVSLDVMITSDLLRTRKTAEIINKHHHIEIKNIDSFREMNFGLWEGLSYEEIINQFPDELNAWEKEWLNYPVPEGESLRQMYERVIRGIEKLIEDHPKGRILLVSHGGCIRGILSHLIGRGIEDYWKYKVENCGITKIEIVDGYPVLTMLNG</sequence>
<dbReference type="GO" id="GO:0009236">
    <property type="term" value="P:cobalamin biosynthetic process"/>
    <property type="evidence" value="ECO:0007669"/>
    <property type="project" value="UniProtKB-UniRule"/>
</dbReference>
<dbReference type="PROSITE" id="PS00175">
    <property type="entry name" value="PG_MUTASE"/>
    <property type="match status" value="1"/>
</dbReference>
<dbReference type="SUPFAM" id="SSF53254">
    <property type="entry name" value="Phosphoglycerate mutase-like"/>
    <property type="match status" value="1"/>
</dbReference>
<feature type="active site" description="Proton donor/acceptor" evidence="4">
    <location>
        <position position="82"/>
    </location>
</feature>
<dbReference type="InterPro" id="IPR050275">
    <property type="entry name" value="PGM_Phosphatase"/>
</dbReference>
<gene>
    <name evidence="6" type="ORF">HNQ80_000691</name>
</gene>
<dbReference type="PIRSF" id="PIRSF000709">
    <property type="entry name" value="6PFK_2-Ptase"/>
    <property type="match status" value="1"/>
</dbReference>
<feature type="binding site" evidence="5">
    <location>
        <begin position="8"/>
        <end position="15"/>
    </location>
    <ligand>
        <name>substrate</name>
    </ligand>
</feature>
<dbReference type="Gene3D" id="3.40.50.1240">
    <property type="entry name" value="Phosphoglycerate mutase-like"/>
    <property type="match status" value="1"/>
</dbReference>
<dbReference type="NCBIfam" id="TIGR03162">
    <property type="entry name" value="ribazole_cobC"/>
    <property type="match status" value="1"/>
</dbReference>
<dbReference type="AlphaFoldDB" id="A0A841KR47"/>
<keyword evidence="7" id="KW-1185">Reference proteome</keyword>
<evidence type="ECO:0000256" key="1">
    <source>
        <dbReference type="ARBA" id="ARBA00023152"/>
    </source>
</evidence>
<dbReference type="RefSeq" id="WP_184308204.1">
    <property type="nucleotide sequence ID" value="NZ_JACHEN010000003.1"/>
</dbReference>
<dbReference type="PANTHER" id="PTHR48100:SF1">
    <property type="entry name" value="HISTIDINE PHOSPHATASE FAMILY PROTEIN-RELATED"/>
    <property type="match status" value="1"/>
</dbReference>
<keyword evidence="1" id="KW-0324">Glycolysis</keyword>
<feature type="active site" description="Tele-phosphohistidine intermediate" evidence="4">
    <location>
        <position position="9"/>
    </location>
</feature>
<evidence type="ECO:0000313" key="6">
    <source>
        <dbReference type="EMBL" id="MBB6214608.1"/>
    </source>
</evidence>
<comment type="caution">
    <text evidence="6">The sequence shown here is derived from an EMBL/GenBank/DDBJ whole genome shotgun (WGS) entry which is preliminary data.</text>
</comment>
<reference evidence="6 7" key="1">
    <citation type="submission" date="2020-08" db="EMBL/GenBank/DDBJ databases">
        <title>Genomic Encyclopedia of Type Strains, Phase IV (KMG-IV): sequencing the most valuable type-strain genomes for metagenomic binning, comparative biology and taxonomic classification.</title>
        <authorList>
            <person name="Goeker M."/>
        </authorList>
    </citation>
    <scope>NUCLEOTIDE SEQUENCE [LARGE SCALE GENOMIC DNA]</scope>
    <source>
        <strain evidence="6 7">DSM 103526</strain>
    </source>
</reference>
<dbReference type="Pfam" id="PF00300">
    <property type="entry name" value="His_Phos_1"/>
    <property type="match status" value="1"/>
</dbReference>
<evidence type="ECO:0000256" key="4">
    <source>
        <dbReference type="PIRSR" id="PIRSR613078-1"/>
    </source>
</evidence>
<dbReference type="EC" id="3.1.3.73" evidence="3"/>
<dbReference type="InterPro" id="IPR013078">
    <property type="entry name" value="His_Pase_superF_clade-1"/>
</dbReference>
<dbReference type="CDD" id="cd07067">
    <property type="entry name" value="HP_PGM_like"/>
    <property type="match status" value="1"/>
</dbReference>
<proteinExistence type="predicted"/>
<evidence type="ECO:0000256" key="3">
    <source>
        <dbReference type="NCBIfam" id="TIGR03162"/>
    </source>
</evidence>
<evidence type="ECO:0000313" key="7">
    <source>
        <dbReference type="Proteomes" id="UP000579281"/>
    </source>
</evidence>
<evidence type="ECO:0000256" key="5">
    <source>
        <dbReference type="PIRSR" id="PIRSR613078-2"/>
    </source>
</evidence>
<dbReference type="InterPro" id="IPR001345">
    <property type="entry name" value="PG/BPGM_mutase_AS"/>
</dbReference>
<evidence type="ECO:0000256" key="2">
    <source>
        <dbReference type="ARBA" id="ARBA00023235"/>
    </source>
</evidence>
<dbReference type="GO" id="GO:0005737">
    <property type="term" value="C:cytoplasm"/>
    <property type="evidence" value="ECO:0007669"/>
    <property type="project" value="TreeGrafter"/>
</dbReference>
<keyword evidence="2" id="KW-0413">Isomerase</keyword>
<dbReference type="PANTHER" id="PTHR48100">
    <property type="entry name" value="BROAD-SPECIFICITY PHOSPHATASE YOR283W-RELATED"/>
    <property type="match status" value="1"/>
</dbReference>
<keyword evidence="6" id="KW-0378">Hydrolase</keyword>
<feature type="binding site" evidence="5">
    <location>
        <position position="58"/>
    </location>
    <ligand>
        <name>substrate</name>
    </ligand>
</feature>